<proteinExistence type="predicted"/>
<name>A0ABU6JHL2_9BURK</name>
<accession>A0ABU6JHL2</accession>
<gene>
    <name evidence="1" type="ORF">RY831_26295</name>
</gene>
<dbReference type="Proteomes" id="UP001352263">
    <property type="component" value="Unassembled WGS sequence"/>
</dbReference>
<dbReference type="RefSeq" id="WP_326509376.1">
    <property type="nucleotide sequence ID" value="NZ_JAWIIV010000034.1"/>
</dbReference>
<protein>
    <submittedName>
        <fullName evidence="1">Uncharacterized protein</fullName>
    </submittedName>
</protein>
<evidence type="ECO:0000313" key="2">
    <source>
        <dbReference type="Proteomes" id="UP001352263"/>
    </source>
</evidence>
<keyword evidence="2" id="KW-1185">Reference proteome</keyword>
<organism evidence="1 2">
    <name type="scientific">Noviherbaspirillum album</name>
    <dbReference type="NCBI Taxonomy" id="3080276"/>
    <lineage>
        <taxon>Bacteria</taxon>
        <taxon>Pseudomonadati</taxon>
        <taxon>Pseudomonadota</taxon>
        <taxon>Betaproteobacteria</taxon>
        <taxon>Burkholderiales</taxon>
        <taxon>Oxalobacteraceae</taxon>
        <taxon>Noviherbaspirillum</taxon>
    </lineage>
</organism>
<reference evidence="1 2" key="1">
    <citation type="submission" date="2023-10" db="EMBL/GenBank/DDBJ databases">
        <title>Noviherbaspirillum sp. CPCC 100848 genome assembly.</title>
        <authorList>
            <person name="Li X.Y."/>
            <person name="Fang X.M."/>
        </authorList>
    </citation>
    <scope>NUCLEOTIDE SEQUENCE [LARGE SCALE GENOMIC DNA]</scope>
    <source>
        <strain evidence="1 2">CPCC 100848</strain>
    </source>
</reference>
<evidence type="ECO:0000313" key="1">
    <source>
        <dbReference type="EMBL" id="MEC4722682.1"/>
    </source>
</evidence>
<dbReference type="EMBL" id="JAWIIV010000034">
    <property type="protein sequence ID" value="MEC4722682.1"/>
    <property type="molecule type" value="Genomic_DNA"/>
</dbReference>
<sequence>MTQTPFLFIAAIQPSLSRSFTQSGLASKIPASRPVIFDGGEALLILNMKMILAAYSELEVTEPMNKSGHEMEPGSIRPFKAGAVLRKN</sequence>
<comment type="caution">
    <text evidence="1">The sequence shown here is derived from an EMBL/GenBank/DDBJ whole genome shotgun (WGS) entry which is preliminary data.</text>
</comment>